<feature type="transmembrane region" description="Helical" evidence="1">
    <location>
        <begin position="85"/>
        <end position="102"/>
    </location>
</feature>
<evidence type="ECO:0000313" key="3">
    <source>
        <dbReference type="Proteomes" id="UP001149400"/>
    </source>
</evidence>
<keyword evidence="1" id="KW-0812">Transmembrane</keyword>
<dbReference type="RefSeq" id="WP_274162506.1">
    <property type="nucleotide sequence ID" value="NZ_JAJUBC010000001.1"/>
</dbReference>
<name>A0ABT5QW64_9GAMM</name>
<sequence>MRDKEQVNILEGIFSFKPPNSYFWKIFFFVFVYLEVTAVVGAYENQFLPEGLLLLEILTYGYLSIGLFGYAFWKPIFTEKVWRQALPIFAIYEIFAIISLIYCRRDYAYSSYFLENYAFTFVTIYLPLSYALYRYGFKSPRLWANR</sequence>
<protein>
    <recommendedName>
        <fullName evidence="4">Transmembrane protein</fullName>
    </recommendedName>
</protein>
<dbReference type="EMBL" id="JAJUBC010000001">
    <property type="protein sequence ID" value="MDD1791547.1"/>
    <property type="molecule type" value="Genomic_DNA"/>
</dbReference>
<dbReference type="Proteomes" id="UP001149400">
    <property type="component" value="Unassembled WGS sequence"/>
</dbReference>
<keyword evidence="1" id="KW-1133">Transmembrane helix</keyword>
<gene>
    <name evidence="2" type="ORF">LRP50_00195</name>
</gene>
<reference evidence="2" key="1">
    <citation type="submission" date="2021-12" db="EMBL/GenBank/DDBJ databases">
        <title>Enterovibrio ZSDZ35 sp. nov. and Enterovibrio ZSDZ42 sp. nov., isolated from coastal seawater in Qingdao.</title>
        <authorList>
            <person name="Zhang P."/>
        </authorList>
    </citation>
    <scope>NUCLEOTIDE SEQUENCE</scope>
    <source>
        <strain evidence="2">ZSDZ42</strain>
    </source>
</reference>
<feature type="transmembrane region" description="Helical" evidence="1">
    <location>
        <begin position="21"/>
        <end position="40"/>
    </location>
</feature>
<evidence type="ECO:0008006" key="4">
    <source>
        <dbReference type="Google" id="ProtNLM"/>
    </source>
</evidence>
<organism evidence="2 3">
    <name type="scientific">Enterovibrio gelatinilyticus</name>
    <dbReference type="NCBI Taxonomy" id="2899819"/>
    <lineage>
        <taxon>Bacteria</taxon>
        <taxon>Pseudomonadati</taxon>
        <taxon>Pseudomonadota</taxon>
        <taxon>Gammaproteobacteria</taxon>
        <taxon>Vibrionales</taxon>
        <taxon>Vibrionaceae</taxon>
        <taxon>Enterovibrio</taxon>
    </lineage>
</organism>
<keyword evidence="3" id="KW-1185">Reference proteome</keyword>
<accession>A0ABT5QW64</accession>
<proteinExistence type="predicted"/>
<keyword evidence="1" id="KW-0472">Membrane</keyword>
<comment type="caution">
    <text evidence="2">The sequence shown here is derived from an EMBL/GenBank/DDBJ whole genome shotgun (WGS) entry which is preliminary data.</text>
</comment>
<evidence type="ECO:0000256" key="1">
    <source>
        <dbReference type="SAM" id="Phobius"/>
    </source>
</evidence>
<feature type="transmembrane region" description="Helical" evidence="1">
    <location>
        <begin position="114"/>
        <end position="133"/>
    </location>
</feature>
<feature type="transmembrane region" description="Helical" evidence="1">
    <location>
        <begin position="52"/>
        <end position="73"/>
    </location>
</feature>
<evidence type="ECO:0000313" key="2">
    <source>
        <dbReference type="EMBL" id="MDD1791547.1"/>
    </source>
</evidence>